<proteinExistence type="predicted"/>
<feature type="domain" description="AB hydrolase-1" evidence="2">
    <location>
        <begin position="79"/>
        <end position="311"/>
    </location>
</feature>
<evidence type="ECO:0000256" key="1">
    <source>
        <dbReference type="SAM" id="MobiDB-lite"/>
    </source>
</evidence>
<dbReference type="AlphaFoldDB" id="A0A975QYF8"/>
<dbReference type="EMBL" id="CP076022">
    <property type="protein sequence ID" value="QWC08660.1"/>
    <property type="molecule type" value="Genomic_DNA"/>
</dbReference>
<accession>A0A975QYF8</accession>
<dbReference type="Pfam" id="PF12697">
    <property type="entry name" value="Abhydrolase_6"/>
    <property type="match status" value="1"/>
</dbReference>
<dbReference type="Proteomes" id="UP000676885">
    <property type="component" value="Chromosome"/>
</dbReference>
<evidence type="ECO:0000313" key="3">
    <source>
        <dbReference type="EMBL" id="QWC08660.1"/>
    </source>
</evidence>
<dbReference type="RefSeq" id="WP_210228741.1">
    <property type="nucleotide sequence ID" value="NZ_CP076022.1"/>
</dbReference>
<feature type="region of interest" description="Disordered" evidence="1">
    <location>
        <begin position="1"/>
        <end position="36"/>
    </location>
</feature>
<dbReference type="Gene3D" id="3.40.50.1820">
    <property type="entry name" value="alpha/beta hydrolase"/>
    <property type="match status" value="1"/>
</dbReference>
<dbReference type="InterPro" id="IPR000073">
    <property type="entry name" value="AB_hydrolase_1"/>
</dbReference>
<sequence length="323" mass="34773">MAWRNGARARNGSGTGPVPLAGPAAPDDQAEQDQAEALDAQLGEPDWAVPPEGSHSGWFAAPSGLLAVRTMGVETNPPVVLVPGVTGSKEDFSLMMPVLADAGYFVLSYDMAGQYESAAAGPESLTPPQDHYSYELFVDDLLAILEDRGAASHVLGYSFAGIVAQMAFAERPDLFRTLALLSCPPVPGQSFRAVSRIGRFSPLVSDKIHADLIVWGIRRNFVRVPPHRMAFVRHRFEYTRKQSLQDIVTLMKHSPDLRGVLAAAPQPKLVAVGRADVWPLELHRAFAASIGGRFAVYGTGHAPCEDAPHQLSRDLLALYAEAG</sequence>
<reference evidence="3 4" key="1">
    <citation type="submission" date="2021-05" db="EMBL/GenBank/DDBJ databases">
        <title>Novel species in genus Arthrobacter.</title>
        <authorList>
            <person name="Zhang G."/>
        </authorList>
    </citation>
    <scope>NUCLEOTIDE SEQUENCE [LARGE SCALE GENOMIC DNA]</scope>
    <source>
        <strain evidence="4">zg-ZUI227</strain>
    </source>
</reference>
<keyword evidence="3" id="KW-0378">Hydrolase</keyword>
<evidence type="ECO:0000259" key="2">
    <source>
        <dbReference type="Pfam" id="PF12697"/>
    </source>
</evidence>
<dbReference type="GO" id="GO:0016787">
    <property type="term" value="F:hydrolase activity"/>
    <property type="evidence" value="ECO:0007669"/>
    <property type="project" value="UniProtKB-KW"/>
</dbReference>
<gene>
    <name evidence="3" type="ORF">KKR91_08795</name>
</gene>
<dbReference type="InterPro" id="IPR029058">
    <property type="entry name" value="AB_hydrolase_fold"/>
</dbReference>
<dbReference type="PANTHER" id="PTHR43194">
    <property type="entry name" value="HYDROLASE ALPHA/BETA FOLD FAMILY"/>
    <property type="match status" value="1"/>
</dbReference>
<organism evidence="3 4">
    <name type="scientific">Arthrobacter jiangjiafuii</name>
    <dbReference type="NCBI Taxonomy" id="2817475"/>
    <lineage>
        <taxon>Bacteria</taxon>
        <taxon>Bacillati</taxon>
        <taxon>Actinomycetota</taxon>
        <taxon>Actinomycetes</taxon>
        <taxon>Micrococcales</taxon>
        <taxon>Micrococcaceae</taxon>
        <taxon>Arthrobacter</taxon>
    </lineage>
</organism>
<dbReference type="InterPro" id="IPR050228">
    <property type="entry name" value="Carboxylesterase_BioH"/>
</dbReference>
<evidence type="ECO:0000313" key="4">
    <source>
        <dbReference type="Proteomes" id="UP000676885"/>
    </source>
</evidence>
<name>A0A975QYF8_9MICC</name>
<protein>
    <submittedName>
        <fullName evidence="3">Alpha/beta hydrolase</fullName>
    </submittedName>
</protein>
<dbReference type="SUPFAM" id="SSF53474">
    <property type="entry name" value="alpha/beta-Hydrolases"/>
    <property type="match status" value="1"/>
</dbReference>
<dbReference type="PANTHER" id="PTHR43194:SF5">
    <property type="entry name" value="PIMELOYL-[ACYL-CARRIER PROTEIN] METHYL ESTER ESTERASE"/>
    <property type="match status" value="1"/>
</dbReference>
<keyword evidence="4" id="KW-1185">Reference proteome</keyword>
<dbReference type="KEGG" id="ajg:KKR91_08795"/>